<dbReference type="GO" id="GO:0016887">
    <property type="term" value="F:ATP hydrolysis activity"/>
    <property type="evidence" value="ECO:0007669"/>
    <property type="project" value="InterPro"/>
</dbReference>
<feature type="region of interest" description="Disordered" evidence="7">
    <location>
        <begin position="486"/>
        <end position="528"/>
    </location>
</feature>
<keyword evidence="5" id="KW-0547">Nucleotide-binding</keyword>
<keyword evidence="2" id="KW-0813">Transport</keyword>
<gene>
    <name evidence="9" type="ORF">GCM10017643_35060</name>
</gene>
<dbReference type="PROSITE" id="PS00211">
    <property type="entry name" value="ABC_TRANSPORTER_1"/>
    <property type="match status" value="1"/>
</dbReference>
<feature type="domain" description="ABC transporter" evidence="8">
    <location>
        <begin position="235"/>
        <end position="488"/>
    </location>
</feature>
<keyword evidence="10" id="KW-1185">Reference proteome</keyword>
<protein>
    <submittedName>
        <fullName evidence="9">ABC transporter ATP-binding protein</fullName>
    </submittedName>
</protein>
<dbReference type="GO" id="GO:0005524">
    <property type="term" value="F:ATP binding"/>
    <property type="evidence" value="ECO:0007669"/>
    <property type="project" value="UniProtKB-KW"/>
</dbReference>
<keyword evidence="3" id="KW-0762">Sugar transport</keyword>
<evidence type="ECO:0000256" key="5">
    <source>
        <dbReference type="ARBA" id="ARBA00022741"/>
    </source>
</evidence>
<comment type="similarity">
    <text evidence="1">Belongs to the ABC transporter superfamily.</text>
</comment>
<feature type="domain" description="ABC transporter" evidence="8">
    <location>
        <begin position="2"/>
        <end position="236"/>
    </location>
</feature>
<evidence type="ECO:0000256" key="3">
    <source>
        <dbReference type="ARBA" id="ARBA00022597"/>
    </source>
</evidence>
<feature type="compositionally biased region" description="Low complexity" evidence="7">
    <location>
        <begin position="495"/>
        <end position="519"/>
    </location>
</feature>
<proteinExistence type="inferred from homology"/>
<dbReference type="InterPro" id="IPR003439">
    <property type="entry name" value="ABC_transporter-like_ATP-bd"/>
</dbReference>
<dbReference type="InterPro" id="IPR050107">
    <property type="entry name" value="ABC_carbohydrate_import_ATPase"/>
</dbReference>
<dbReference type="InterPro" id="IPR027417">
    <property type="entry name" value="P-loop_NTPase"/>
</dbReference>
<keyword evidence="6 9" id="KW-0067">ATP-binding</keyword>
<evidence type="ECO:0000256" key="2">
    <source>
        <dbReference type="ARBA" id="ARBA00022448"/>
    </source>
</evidence>
<dbReference type="PANTHER" id="PTHR43790:SF9">
    <property type="entry name" value="GALACTOFURANOSE TRANSPORTER ATP-BINDING PROTEIN YTFR"/>
    <property type="match status" value="1"/>
</dbReference>
<dbReference type="SMART" id="SM00382">
    <property type="entry name" value="AAA"/>
    <property type="match status" value="2"/>
</dbReference>
<accession>A0A9W6N044</accession>
<evidence type="ECO:0000259" key="8">
    <source>
        <dbReference type="PROSITE" id="PS50893"/>
    </source>
</evidence>
<organism evidence="9 10">
    <name type="scientific">Ancylobacter dichloromethanicus</name>
    <dbReference type="NCBI Taxonomy" id="518825"/>
    <lineage>
        <taxon>Bacteria</taxon>
        <taxon>Pseudomonadati</taxon>
        <taxon>Pseudomonadota</taxon>
        <taxon>Alphaproteobacteria</taxon>
        <taxon>Hyphomicrobiales</taxon>
        <taxon>Xanthobacteraceae</taxon>
        <taxon>Ancylobacter</taxon>
    </lineage>
</organism>
<evidence type="ECO:0000256" key="6">
    <source>
        <dbReference type="ARBA" id="ARBA00022840"/>
    </source>
</evidence>
<reference evidence="9" key="2">
    <citation type="submission" date="2023-01" db="EMBL/GenBank/DDBJ databases">
        <authorList>
            <person name="Sun Q."/>
            <person name="Evtushenko L."/>
        </authorList>
    </citation>
    <scope>NUCLEOTIDE SEQUENCE</scope>
    <source>
        <strain evidence="9">VKM B-2484</strain>
    </source>
</reference>
<evidence type="ECO:0000313" key="10">
    <source>
        <dbReference type="Proteomes" id="UP001143370"/>
    </source>
</evidence>
<reference evidence="9" key="1">
    <citation type="journal article" date="2014" name="Int. J. Syst. Evol. Microbiol.">
        <title>Complete genome sequence of Corynebacterium casei LMG S-19264T (=DSM 44701T), isolated from a smear-ripened cheese.</title>
        <authorList>
            <consortium name="US DOE Joint Genome Institute (JGI-PGF)"/>
            <person name="Walter F."/>
            <person name="Albersmeier A."/>
            <person name="Kalinowski J."/>
            <person name="Ruckert C."/>
        </authorList>
    </citation>
    <scope>NUCLEOTIDE SEQUENCE</scope>
    <source>
        <strain evidence="9">VKM B-2484</strain>
    </source>
</reference>
<evidence type="ECO:0000256" key="7">
    <source>
        <dbReference type="SAM" id="MobiDB-lite"/>
    </source>
</evidence>
<name>A0A9W6N044_9HYPH</name>
<dbReference type="PANTHER" id="PTHR43790">
    <property type="entry name" value="CARBOHYDRATE TRANSPORT ATP-BINDING PROTEIN MG119-RELATED"/>
    <property type="match status" value="1"/>
</dbReference>
<dbReference type="CDD" id="cd03216">
    <property type="entry name" value="ABC_Carb_Monos_I"/>
    <property type="match status" value="1"/>
</dbReference>
<dbReference type="InterPro" id="IPR017871">
    <property type="entry name" value="ABC_transporter-like_CS"/>
</dbReference>
<comment type="caution">
    <text evidence="9">The sequence shown here is derived from an EMBL/GenBank/DDBJ whole genome shotgun (WGS) entry which is preliminary data.</text>
</comment>
<dbReference type="SUPFAM" id="SSF52540">
    <property type="entry name" value="P-loop containing nucleoside triphosphate hydrolases"/>
    <property type="match status" value="2"/>
</dbReference>
<sequence length="528" mass="56533">MLELVDVRKSFGPIEILHGIDFALHAGEVHALIGENGAGKSTIMKILGGFLAPTSGAVRLDGAPAPYTTGAQAEAAGVVVIHQEFNLAPDLTVTENIWLGRELGGLFLDHRAMRAGAQALLDQLDSPIRPEARIRDLPVSDRQMVEIAKALSRNARVLIMDEPSAVLTHREVEVLFRQIERLRAQGVALLYTSHRLEEITRLADRLTVLRDGAVVRRAGRGELTEDGMATAMVGRDLQDIYPPKRHHAGSVALEVRGFCVPPLVRDVSFTLRRGEVLGISGLVGSGRTELAEGLVGLRPATGEILRHGVPVVLGSVREAAAHGMAYLTEDRKEHGLLLDKNLTENLTLSTLARFGSPFIKAAREEEALTKAIGDFDIRAPRRDMKVGNLSGGNQQKLLLAKTMLGDPEVVIIDEPTRGIDVGTKSQIYAFIDALAAEGRSVVVISSDMPEILGLSDRVLVMRHGRLAGELEGARVTETDVVRLVMGTQETETETETGTPATGTPATGTPATGTPDTAATRASGSASHV</sequence>
<evidence type="ECO:0000313" key="9">
    <source>
        <dbReference type="EMBL" id="GLK73389.1"/>
    </source>
</evidence>
<dbReference type="EMBL" id="BSFJ01000025">
    <property type="protein sequence ID" value="GLK73389.1"/>
    <property type="molecule type" value="Genomic_DNA"/>
</dbReference>
<dbReference type="CDD" id="cd03215">
    <property type="entry name" value="ABC_Carb_Monos_II"/>
    <property type="match status" value="1"/>
</dbReference>
<dbReference type="Proteomes" id="UP001143370">
    <property type="component" value="Unassembled WGS sequence"/>
</dbReference>
<dbReference type="InterPro" id="IPR003593">
    <property type="entry name" value="AAA+_ATPase"/>
</dbReference>
<keyword evidence="4" id="KW-0677">Repeat</keyword>
<dbReference type="Gene3D" id="3.40.50.300">
    <property type="entry name" value="P-loop containing nucleotide triphosphate hydrolases"/>
    <property type="match status" value="2"/>
</dbReference>
<evidence type="ECO:0000256" key="4">
    <source>
        <dbReference type="ARBA" id="ARBA00022737"/>
    </source>
</evidence>
<dbReference type="PROSITE" id="PS50893">
    <property type="entry name" value="ABC_TRANSPORTER_2"/>
    <property type="match status" value="2"/>
</dbReference>
<evidence type="ECO:0000256" key="1">
    <source>
        <dbReference type="ARBA" id="ARBA00005417"/>
    </source>
</evidence>
<dbReference type="AlphaFoldDB" id="A0A9W6N044"/>
<dbReference type="Pfam" id="PF00005">
    <property type="entry name" value="ABC_tran"/>
    <property type="match status" value="2"/>
</dbReference>